<dbReference type="AlphaFoldDB" id="V8C6U4"/>
<comment type="caution">
    <text evidence="6">The sequence shown here is derived from an EMBL/GenBank/DDBJ whole genome shotgun (WGS) entry which is preliminary data.</text>
</comment>
<evidence type="ECO:0000313" key="6">
    <source>
        <dbReference type="EMBL" id="ETD22797.1"/>
    </source>
</evidence>
<dbReference type="GO" id="GO:0006508">
    <property type="term" value="P:proteolysis"/>
    <property type="evidence" value="ECO:0007669"/>
    <property type="project" value="UniProtKB-KW"/>
</dbReference>
<reference evidence="6 7" key="1">
    <citation type="journal article" date="2014" name="Genome Announc.">
        <title>Draft genome sequences of six enterohepatic helicobacter species isolated from humans and one from rhesus macaques.</title>
        <authorList>
            <person name="Shen Z."/>
            <person name="Sheh A."/>
            <person name="Young S.K."/>
            <person name="Abouelliel A."/>
            <person name="Ward D.V."/>
            <person name="Earl A.M."/>
            <person name="Fox J.G."/>
        </authorList>
    </citation>
    <scope>NUCLEOTIDE SEQUENCE [LARGE SCALE GENOMIC DNA]</scope>
    <source>
        <strain evidence="6 7">MIT 99-5501</strain>
    </source>
</reference>
<keyword evidence="7" id="KW-1185">Reference proteome</keyword>
<proteinExistence type="inferred from homology"/>
<dbReference type="SUPFAM" id="SSF52096">
    <property type="entry name" value="ClpP/crotonase"/>
    <property type="match status" value="1"/>
</dbReference>
<dbReference type="GO" id="GO:0008236">
    <property type="term" value="F:serine-type peptidase activity"/>
    <property type="evidence" value="ECO:0007669"/>
    <property type="project" value="UniProtKB-KW"/>
</dbReference>
<evidence type="ECO:0000256" key="4">
    <source>
        <dbReference type="ARBA" id="ARBA00022825"/>
    </source>
</evidence>
<dbReference type="HOGENOM" id="CLU_046540_0_0_7"/>
<dbReference type="PANTHER" id="PTHR42987:SF7">
    <property type="entry name" value="SIGNAL PEPTIDE PEPTIDASE SPPA-RELATED"/>
    <property type="match status" value="1"/>
</dbReference>
<dbReference type="InterPro" id="IPR002142">
    <property type="entry name" value="Peptidase_S49"/>
</dbReference>
<dbReference type="STRING" id="1357400.HMPREF2086_01596"/>
<accession>V8C6U4</accession>
<dbReference type="OrthoDB" id="9764363at2"/>
<dbReference type="Proteomes" id="UP000018731">
    <property type="component" value="Unassembled WGS sequence"/>
</dbReference>
<dbReference type="InterPro" id="IPR047272">
    <property type="entry name" value="S49_SppA_C"/>
</dbReference>
<protein>
    <submittedName>
        <fullName evidence="6">Signal peptide peptidase SppA, 36K type</fullName>
    </submittedName>
</protein>
<keyword evidence="2" id="KW-0645">Protease</keyword>
<dbReference type="PANTHER" id="PTHR42987">
    <property type="entry name" value="PEPTIDASE S49"/>
    <property type="match status" value="1"/>
</dbReference>
<organism evidence="6 7">
    <name type="scientific">Helicobacter macacae MIT 99-5501</name>
    <dbReference type="NCBI Taxonomy" id="1357400"/>
    <lineage>
        <taxon>Bacteria</taxon>
        <taxon>Pseudomonadati</taxon>
        <taxon>Campylobacterota</taxon>
        <taxon>Epsilonproteobacteria</taxon>
        <taxon>Campylobacterales</taxon>
        <taxon>Helicobacteraceae</taxon>
        <taxon>Helicobacter</taxon>
    </lineage>
</organism>
<feature type="domain" description="Peptidase S49" evidence="5">
    <location>
        <begin position="110"/>
        <end position="261"/>
    </location>
</feature>
<evidence type="ECO:0000256" key="2">
    <source>
        <dbReference type="ARBA" id="ARBA00022670"/>
    </source>
</evidence>
<dbReference type="InterPro" id="IPR029045">
    <property type="entry name" value="ClpP/crotonase-like_dom_sf"/>
</dbReference>
<name>V8C6U4_9HELI</name>
<dbReference type="eggNOG" id="COG0616">
    <property type="taxonomic scope" value="Bacteria"/>
</dbReference>
<dbReference type="CDD" id="cd07023">
    <property type="entry name" value="S49_Sppa_N_C"/>
    <property type="match status" value="1"/>
</dbReference>
<evidence type="ECO:0000313" key="7">
    <source>
        <dbReference type="Proteomes" id="UP000018731"/>
    </source>
</evidence>
<evidence type="ECO:0000256" key="3">
    <source>
        <dbReference type="ARBA" id="ARBA00022801"/>
    </source>
</evidence>
<dbReference type="Gene3D" id="3.90.226.10">
    <property type="entry name" value="2-enoyl-CoA Hydratase, Chain A, domain 1"/>
    <property type="match status" value="2"/>
</dbReference>
<keyword evidence="3" id="KW-0378">Hydrolase</keyword>
<gene>
    <name evidence="6" type="ORF">HMPREF2086_01596</name>
</gene>
<dbReference type="InterPro" id="IPR004635">
    <property type="entry name" value="Pept_S49_SppA"/>
</dbReference>
<evidence type="ECO:0000259" key="5">
    <source>
        <dbReference type="Pfam" id="PF01343"/>
    </source>
</evidence>
<evidence type="ECO:0000256" key="1">
    <source>
        <dbReference type="ARBA" id="ARBA00008683"/>
    </source>
</evidence>
<sequence length="300" mass="32656">MGIFSKFFGKFFGGIFRGVVGVLDFITKYFKALVFLFIVLLILGASSEPAQIPNLAKIHLKGAILDANSVRTQIEQIEKYPSIKGVLLVIDSPGGAVGASVEIADLIKELNTKLPVVAHVQGTMASGAYYAGAYARKIYANRGSLVGSIGVIFAGGNIEELLGKIGYKPSVLKAGEYKEIGTAFRAWSEKEREFLQNLINEEYDTFVSDMIEARGLKKEDSTKFAEGKIFSAKSALELGLIDALGSQNDAIEELKTLSKVKEQRWLEKNKIDSFMDNLIESSASLFVGAIFDTLGGFSLR</sequence>
<comment type="similarity">
    <text evidence="1">Belongs to the peptidase S49 family.</text>
</comment>
<dbReference type="EMBL" id="AZJI01000007">
    <property type="protein sequence ID" value="ETD22797.1"/>
    <property type="molecule type" value="Genomic_DNA"/>
</dbReference>
<dbReference type="RefSeq" id="WP_023928331.1">
    <property type="nucleotide sequence ID" value="NZ_KI669455.1"/>
</dbReference>
<dbReference type="NCBIfam" id="TIGR00706">
    <property type="entry name" value="SppA_dom"/>
    <property type="match status" value="1"/>
</dbReference>
<dbReference type="PATRIC" id="fig|1357400.3.peg.2145"/>
<dbReference type="Pfam" id="PF01343">
    <property type="entry name" value="Peptidase_S49"/>
    <property type="match status" value="1"/>
</dbReference>
<keyword evidence="4" id="KW-0720">Serine protease</keyword>